<reference evidence="2" key="1">
    <citation type="journal article" date="2017" name="Front. Plant Sci.">
        <title>Climate Clever Clovers: New Paradigm to Reduce the Environmental Footprint of Ruminants by Breeding Low Methanogenic Forages Utilizing Haplotype Variation.</title>
        <authorList>
            <person name="Kaur P."/>
            <person name="Appels R."/>
            <person name="Bayer P.E."/>
            <person name="Keeble-Gagnere G."/>
            <person name="Wang J."/>
            <person name="Hirakawa H."/>
            <person name="Shirasawa K."/>
            <person name="Vercoe P."/>
            <person name="Stefanova K."/>
            <person name="Durmic Z."/>
            <person name="Nichols P."/>
            <person name="Revell C."/>
            <person name="Isobe S.N."/>
            <person name="Edwards D."/>
            <person name="Erskine W."/>
        </authorList>
    </citation>
    <scope>NUCLEOTIDE SEQUENCE [LARGE SCALE GENOMIC DNA]</scope>
    <source>
        <strain evidence="2">cv. Daliak</strain>
    </source>
</reference>
<protein>
    <recommendedName>
        <fullName evidence="3">DUF674 family protein</fullName>
    </recommendedName>
</protein>
<organism evidence="1 2">
    <name type="scientific">Trifolium subterraneum</name>
    <name type="common">Subterranean clover</name>
    <dbReference type="NCBI Taxonomy" id="3900"/>
    <lineage>
        <taxon>Eukaryota</taxon>
        <taxon>Viridiplantae</taxon>
        <taxon>Streptophyta</taxon>
        <taxon>Embryophyta</taxon>
        <taxon>Tracheophyta</taxon>
        <taxon>Spermatophyta</taxon>
        <taxon>Magnoliopsida</taxon>
        <taxon>eudicotyledons</taxon>
        <taxon>Gunneridae</taxon>
        <taxon>Pentapetalae</taxon>
        <taxon>rosids</taxon>
        <taxon>fabids</taxon>
        <taxon>Fabales</taxon>
        <taxon>Fabaceae</taxon>
        <taxon>Papilionoideae</taxon>
        <taxon>50 kb inversion clade</taxon>
        <taxon>NPAAA clade</taxon>
        <taxon>Hologalegina</taxon>
        <taxon>IRL clade</taxon>
        <taxon>Trifolieae</taxon>
        <taxon>Trifolium</taxon>
    </lineage>
</organism>
<dbReference type="PANTHER" id="PTHR33103:SF27">
    <property type="entry name" value="OS04G0594700 PROTEIN"/>
    <property type="match status" value="1"/>
</dbReference>
<name>A0A2Z6NAG8_TRISU</name>
<dbReference type="Pfam" id="PF05056">
    <property type="entry name" value="DUF674"/>
    <property type="match status" value="1"/>
</dbReference>
<evidence type="ECO:0008006" key="3">
    <source>
        <dbReference type="Google" id="ProtNLM"/>
    </source>
</evidence>
<keyword evidence="2" id="KW-1185">Reference proteome</keyword>
<dbReference type="InterPro" id="IPR007750">
    <property type="entry name" value="DUF674"/>
</dbReference>
<dbReference type="Proteomes" id="UP000242715">
    <property type="component" value="Unassembled WGS sequence"/>
</dbReference>
<dbReference type="OrthoDB" id="1277335at2759"/>
<accession>A0A2Z6NAG8</accession>
<gene>
    <name evidence="1" type="ORF">TSUD_263710</name>
</gene>
<dbReference type="PANTHER" id="PTHR33103">
    <property type="entry name" value="OS01G0153900 PROTEIN"/>
    <property type="match status" value="1"/>
</dbReference>
<sequence>MLLHPKNPCESLCMGLFLNIDDTEPSTKFYACGSCNKITNYRNFACTCGKPANREIKNLDLNSDARNGAFVSKGDDLKVKPLAANSFLPYLKELSLPLDDLEVKVISFGEAEALRFLGALLTSKFTLTSGLQDIVNEPKQESTLLKVPKQEATMLKVPKQES</sequence>
<proteinExistence type="predicted"/>
<dbReference type="AlphaFoldDB" id="A0A2Z6NAG8"/>
<dbReference type="EMBL" id="DF973822">
    <property type="protein sequence ID" value="GAU40721.1"/>
    <property type="molecule type" value="Genomic_DNA"/>
</dbReference>
<evidence type="ECO:0000313" key="1">
    <source>
        <dbReference type="EMBL" id="GAU40721.1"/>
    </source>
</evidence>
<evidence type="ECO:0000313" key="2">
    <source>
        <dbReference type="Proteomes" id="UP000242715"/>
    </source>
</evidence>